<dbReference type="AlphaFoldDB" id="A0AAD9JY91"/>
<accession>A0AAD9JY91</accession>
<proteinExistence type="predicted"/>
<sequence>MLNTAPQYANYLLRDGGDSAERHLRVCASTLYQPMSPPVDQHSDVLHSGSVSLPTSDTVSPIANPHSTATNQVYSRASTLGYHEYRECDYNVPPVCYSSVQPARGGCARVAADISGVEMRCKKKVGSGQDETEVLFGTKQPTEVYVPYGNVYLDVRKPAPTVHEVPEEVYDDTCLAAAAADVTPPPSGTGEVWL</sequence>
<dbReference type="EMBL" id="JAODUO010001616">
    <property type="protein sequence ID" value="KAK2160925.1"/>
    <property type="molecule type" value="Genomic_DNA"/>
</dbReference>
<organism evidence="1 2">
    <name type="scientific">Ridgeia piscesae</name>
    <name type="common">Tubeworm</name>
    <dbReference type="NCBI Taxonomy" id="27915"/>
    <lineage>
        <taxon>Eukaryota</taxon>
        <taxon>Metazoa</taxon>
        <taxon>Spiralia</taxon>
        <taxon>Lophotrochozoa</taxon>
        <taxon>Annelida</taxon>
        <taxon>Polychaeta</taxon>
        <taxon>Sedentaria</taxon>
        <taxon>Canalipalpata</taxon>
        <taxon>Sabellida</taxon>
        <taxon>Siboglinidae</taxon>
        <taxon>Ridgeia</taxon>
    </lineage>
</organism>
<keyword evidence="2" id="KW-1185">Reference proteome</keyword>
<gene>
    <name evidence="1" type="ORF">NP493_1617g00039</name>
</gene>
<evidence type="ECO:0000313" key="2">
    <source>
        <dbReference type="Proteomes" id="UP001209878"/>
    </source>
</evidence>
<reference evidence="1" key="1">
    <citation type="journal article" date="2023" name="Mol. Biol. Evol.">
        <title>Third-Generation Sequencing Reveals the Adaptive Role of the Epigenome in Three Deep-Sea Polychaetes.</title>
        <authorList>
            <person name="Perez M."/>
            <person name="Aroh O."/>
            <person name="Sun Y."/>
            <person name="Lan Y."/>
            <person name="Juniper S.K."/>
            <person name="Young C.R."/>
            <person name="Angers B."/>
            <person name="Qian P.Y."/>
        </authorList>
    </citation>
    <scope>NUCLEOTIDE SEQUENCE</scope>
    <source>
        <strain evidence="1">R07B-5</strain>
    </source>
</reference>
<evidence type="ECO:0000313" key="1">
    <source>
        <dbReference type="EMBL" id="KAK2160925.1"/>
    </source>
</evidence>
<comment type="caution">
    <text evidence="1">The sequence shown here is derived from an EMBL/GenBank/DDBJ whole genome shotgun (WGS) entry which is preliminary data.</text>
</comment>
<dbReference type="Proteomes" id="UP001209878">
    <property type="component" value="Unassembled WGS sequence"/>
</dbReference>
<name>A0AAD9JY91_RIDPI</name>
<protein>
    <submittedName>
        <fullName evidence="1">Uncharacterized protein</fullName>
    </submittedName>
</protein>